<dbReference type="EMBL" id="JBJXVJ010000004">
    <property type="protein sequence ID" value="MFN1218992.1"/>
    <property type="molecule type" value="Genomic_DNA"/>
</dbReference>
<keyword evidence="1" id="KW-0732">Signal</keyword>
<evidence type="ECO:0000256" key="1">
    <source>
        <dbReference type="SAM" id="SignalP"/>
    </source>
</evidence>
<accession>A0A135W809</accession>
<dbReference type="OrthoDB" id="1264548at2"/>
<dbReference type="EMBL" id="LPUR01000016">
    <property type="protein sequence ID" value="KXH80989.1"/>
    <property type="molecule type" value="Genomic_DNA"/>
</dbReference>
<proteinExistence type="predicted"/>
<sequence>MKNLAIILGLALSASYTASPNETVYKSKTAVSIEKSKPVYTYYRVSRKTAVAPRNAAEADALAGTPATAYLGTSACRSWWLSQPVVPGGVTWSYYYLADGTMTSSSLHLIMACPF</sequence>
<protein>
    <submittedName>
        <fullName evidence="2">Uncharacterized protein</fullName>
    </submittedName>
</protein>
<keyword evidence="5" id="KW-1185">Reference proteome</keyword>
<organism evidence="2 4">
    <name type="scientific">Chryseobacterium kwangjuense</name>
    <dbReference type="NCBI Taxonomy" id="267125"/>
    <lineage>
        <taxon>Bacteria</taxon>
        <taxon>Pseudomonadati</taxon>
        <taxon>Bacteroidota</taxon>
        <taxon>Flavobacteriia</taxon>
        <taxon>Flavobacteriales</taxon>
        <taxon>Weeksellaceae</taxon>
        <taxon>Chryseobacterium group</taxon>
        <taxon>Chryseobacterium</taxon>
    </lineage>
</organism>
<dbReference type="AlphaFoldDB" id="A0A135W809"/>
<dbReference type="RefSeq" id="WP_062652171.1">
    <property type="nucleotide sequence ID" value="NZ_JBJXVJ010000004.1"/>
</dbReference>
<dbReference type="Proteomes" id="UP000070513">
    <property type="component" value="Unassembled WGS sequence"/>
</dbReference>
<feature type="chain" id="PRO_5007467461" evidence="1">
    <location>
        <begin position="19"/>
        <end position="115"/>
    </location>
</feature>
<reference evidence="4" key="1">
    <citation type="submission" date="2015-12" db="EMBL/GenBank/DDBJ databases">
        <title>Genome sequence of a biocontrol rhizobacterium Chryseobacterium kwangjuense strain KJ1R5 isolated from pepper (Capsicum annuum L.).</title>
        <authorList>
            <person name="Jeong J.-J."/>
            <person name="Park H."/>
            <person name="Mannaa M."/>
            <person name="Sang M.K."/>
            <person name="Choi I.-G."/>
            <person name="Kim K.D."/>
        </authorList>
    </citation>
    <scope>NUCLEOTIDE SEQUENCE [LARGE SCALE GENOMIC DNA]</scope>
    <source>
        <strain evidence="4">KJ1R5</strain>
    </source>
</reference>
<gene>
    <name evidence="3" type="ORF">ACKW6Q_18645</name>
    <name evidence="2" type="ORF">AU378_14770</name>
</gene>
<feature type="signal peptide" evidence="1">
    <location>
        <begin position="1"/>
        <end position="18"/>
    </location>
</feature>
<evidence type="ECO:0000313" key="3">
    <source>
        <dbReference type="EMBL" id="MFN1218992.1"/>
    </source>
</evidence>
<evidence type="ECO:0000313" key="5">
    <source>
        <dbReference type="Proteomes" id="UP001634154"/>
    </source>
</evidence>
<evidence type="ECO:0000313" key="2">
    <source>
        <dbReference type="EMBL" id="KXH80989.1"/>
    </source>
</evidence>
<dbReference type="Proteomes" id="UP001634154">
    <property type="component" value="Unassembled WGS sequence"/>
</dbReference>
<reference evidence="2" key="2">
    <citation type="submission" date="2015-12" db="EMBL/GenBank/DDBJ databases">
        <authorList>
            <person name="Shamseldin A."/>
            <person name="Moawad H."/>
            <person name="Abd El-Rahim W.M."/>
            <person name="Sadowsky M.J."/>
        </authorList>
    </citation>
    <scope>NUCLEOTIDE SEQUENCE</scope>
    <source>
        <strain evidence="2">KJ1R5</strain>
    </source>
</reference>
<reference evidence="3 5" key="4">
    <citation type="submission" date="2024-12" db="EMBL/GenBank/DDBJ databases">
        <title>Draft genome sequence of Chryseobacterium kwangjuense AG447.</title>
        <authorList>
            <person name="Cheptsov V.S."/>
            <person name="Belov A."/>
            <person name="Zavarzina A.G."/>
        </authorList>
    </citation>
    <scope>NUCLEOTIDE SEQUENCE [LARGE SCALE GENOMIC DNA]</scope>
    <source>
        <strain evidence="3 5">AG447</strain>
    </source>
</reference>
<name>A0A135W809_9FLAO</name>
<evidence type="ECO:0000313" key="4">
    <source>
        <dbReference type="Proteomes" id="UP000070513"/>
    </source>
</evidence>
<reference evidence="2 4" key="3">
    <citation type="journal article" date="2016" name="Genome Announc.">
        <title>Draft Genome Sequence of a Biocontrol Rhizobacterium, Chryseobacterium kwangjuense Strain KJ1R5, Isolated from Pepper (Capsicum annuum).</title>
        <authorList>
            <person name="Jeong J.J."/>
            <person name="Park H."/>
            <person name="Park B.H."/>
            <person name="Mannaa M."/>
            <person name="Sang M.K."/>
            <person name="Choi I.G."/>
            <person name="Kim K.D."/>
        </authorList>
    </citation>
    <scope>NUCLEOTIDE SEQUENCE [LARGE SCALE GENOMIC DNA]</scope>
    <source>
        <strain evidence="2 4">KJ1R5</strain>
    </source>
</reference>
<comment type="caution">
    <text evidence="2">The sequence shown here is derived from an EMBL/GenBank/DDBJ whole genome shotgun (WGS) entry which is preliminary data.</text>
</comment>